<dbReference type="SUPFAM" id="SSF51445">
    <property type="entry name" value="(Trans)glycosidases"/>
    <property type="match status" value="1"/>
</dbReference>
<name>A0A1E5USN7_9POAL</name>
<feature type="compositionally biased region" description="Low complexity" evidence="1">
    <location>
        <begin position="120"/>
        <end position="155"/>
    </location>
</feature>
<dbReference type="PANTHER" id="PTHR46476:SF10">
    <property type="entry name" value="GH18 DOMAIN-CONTAINING PROTEIN"/>
    <property type="match status" value="1"/>
</dbReference>
<dbReference type="PROSITE" id="PS01095">
    <property type="entry name" value="GH18_1"/>
    <property type="match status" value="1"/>
</dbReference>
<dbReference type="InterPro" id="IPR001579">
    <property type="entry name" value="Glyco_hydro_18_chit_AS"/>
</dbReference>
<evidence type="ECO:0000313" key="3">
    <source>
        <dbReference type="Proteomes" id="UP000095767"/>
    </source>
</evidence>
<sequence length="233" mass="24799">MATGVGCQVKETASVHVRYGQASAAGQHTARGRTISLLRRTSSAPAAGVSDAARVLRQWCHAIPGGVLSITPSSSPPPWRVADVVATCRRSSAGVVPLPRLLGRGPPHPGRGRAGGNGNGNDNVRASRSASAATSFAAPTPRSRSPPSTPERATPWTRYGLDGVDVDYEHFGKRKTPEVFAECVGRLVRALRARSVISLASIAPFVDPDVQAHYGELWRRYGPLEHLYLARLI</sequence>
<evidence type="ECO:0000256" key="1">
    <source>
        <dbReference type="SAM" id="MobiDB-lite"/>
    </source>
</evidence>
<organism evidence="2 3">
    <name type="scientific">Dichanthelium oligosanthes</name>
    <dbReference type="NCBI Taxonomy" id="888268"/>
    <lineage>
        <taxon>Eukaryota</taxon>
        <taxon>Viridiplantae</taxon>
        <taxon>Streptophyta</taxon>
        <taxon>Embryophyta</taxon>
        <taxon>Tracheophyta</taxon>
        <taxon>Spermatophyta</taxon>
        <taxon>Magnoliopsida</taxon>
        <taxon>Liliopsida</taxon>
        <taxon>Poales</taxon>
        <taxon>Poaceae</taxon>
        <taxon>PACMAD clade</taxon>
        <taxon>Panicoideae</taxon>
        <taxon>Panicodae</taxon>
        <taxon>Paniceae</taxon>
        <taxon>Dichantheliinae</taxon>
        <taxon>Dichanthelium</taxon>
    </lineage>
</organism>
<dbReference type="GO" id="GO:0005975">
    <property type="term" value="P:carbohydrate metabolic process"/>
    <property type="evidence" value="ECO:0007669"/>
    <property type="project" value="InterPro"/>
</dbReference>
<reference evidence="2 3" key="1">
    <citation type="submission" date="2016-09" db="EMBL/GenBank/DDBJ databases">
        <title>The draft genome of Dichanthelium oligosanthes: A C3 panicoid grass species.</title>
        <authorList>
            <person name="Studer A.J."/>
            <person name="Schnable J.C."/>
            <person name="Brutnell T.P."/>
        </authorList>
    </citation>
    <scope>NUCLEOTIDE SEQUENCE [LARGE SCALE GENOMIC DNA]</scope>
    <source>
        <strain evidence="3">cv. Kellogg 1175</strain>
        <tissue evidence="2">Leaf</tissue>
    </source>
</reference>
<keyword evidence="3" id="KW-1185">Reference proteome</keyword>
<gene>
    <name evidence="2" type="ORF">BAE44_0023059</name>
</gene>
<dbReference type="Proteomes" id="UP000095767">
    <property type="component" value="Unassembled WGS sequence"/>
</dbReference>
<dbReference type="AlphaFoldDB" id="A0A1E5USN7"/>
<dbReference type="PANTHER" id="PTHR46476">
    <property type="entry name" value="CHITINASE 2-LIKE"/>
    <property type="match status" value="1"/>
</dbReference>
<evidence type="ECO:0000313" key="2">
    <source>
        <dbReference type="EMBL" id="OEL15922.1"/>
    </source>
</evidence>
<comment type="caution">
    <text evidence="2">The sequence shown here is derived from an EMBL/GenBank/DDBJ whole genome shotgun (WGS) entry which is preliminary data.</text>
</comment>
<dbReference type="EMBL" id="LWDX02064954">
    <property type="protein sequence ID" value="OEL15922.1"/>
    <property type="molecule type" value="Genomic_DNA"/>
</dbReference>
<dbReference type="Gene3D" id="3.20.20.80">
    <property type="entry name" value="Glycosidases"/>
    <property type="match status" value="1"/>
</dbReference>
<dbReference type="GO" id="GO:0004553">
    <property type="term" value="F:hydrolase activity, hydrolyzing O-glycosyl compounds"/>
    <property type="evidence" value="ECO:0007669"/>
    <property type="project" value="InterPro"/>
</dbReference>
<dbReference type="OrthoDB" id="3012298at2759"/>
<proteinExistence type="predicted"/>
<dbReference type="STRING" id="888268.A0A1E5USN7"/>
<accession>A0A1E5USN7</accession>
<dbReference type="InterPro" id="IPR017853">
    <property type="entry name" value="GH"/>
</dbReference>
<protein>
    <recommendedName>
        <fullName evidence="4">GH18 domain-containing protein</fullName>
    </recommendedName>
</protein>
<feature type="region of interest" description="Disordered" evidence="1">
    <location>
        <begin position="97"/>
        <end position="156"/>
    </location>
</feature>
<evidence type="ECO:0008006" key="4">
    <source>
        <dbReference type="Google" id="ProtNLM"/>
    </source>
</evidence>